<dbReference type="SUPFAM" id="SSF56235">
    <property type="entry name" value="N-terminal nucleophile aminohydrolases (Ntn hydrolases)"/>
    <property type="match status" value="1"/>
</dbReference>
<dbReference type="Gene3D" id="3.60.20.10">
    <property type="entry name" value="Glutamine Phosphoribosylpyrophosphate, subunit 1, domain 1"/>
    <property type="match status" value="1"/>
</dbReference>
<dbReference type="SUPFAM" id="SSF52402">
    <property type="entry name" value="Adenine nucleotide alpha hydrolases-like"/>
    <property type="match status" value="1"/>
</dbReference>
<protein>
    <recommendedName>
        <fullName evidence="3">asparagine synthase (glutamine-hydrolyzing)</fullName>
        <ecNumber evidence="3">6.3.5.4</ecNumber>
    </recommendedName>
</protein>
<dbReference type="PIRSF" id="PIRSF001589">
    <property type="entry name" value="Asn_synthetase_glu-h"/>
    <property type="match status" value="1"/>
</dbReference>
<dbReference type="Gene3D" id="3.40.50.620">
    <property type="entry name" value="HUPs"/>
    <property type="match status" value="2"/>
</dbReference>
<name>A0ABX7IF36_9BACT</name>
<organism evidence="6 7">
    <name type="scientific">Dyadobacter sandarakinus</name>
    <dbReference type="NCBI Taxonomy" id="2747268"/>
    <lineage>
        <taxon>Bacteria</taxon>
        <taxon>Pseudomonadati</taxon>
        <taxon>Bacteroidota</taxon>
        <taxon>Cytophagia</taxon>
        <taxon>Cytophagales</taxon>
        <taxon>Spirosomataceae</taxon>
        <taxon>Dyadobacter</taxon>
    </lineage>
</organism>
<dbReference type="InterPro" id="IPR006426">
    <property type="entry name" value="Asn_synth_AEB"/>
</dbReference>
<dbReference type="InterPro" id="IPR014729">
    <property type="entry name" value="Rossmann-like_a/b/a_fold"/>
</dbReference>
<reference evidence="6 7" key="1">
    <citation type="submission" date="2020-06" db="EMBL/GenBank/DDBJ databases">
        <title>Dyadobacter sandarakinus sp. nov., isolated from the soil of the Arctic Yellow River Station.</title>
        <authorList>
            <person name="Zhang Y."/>
            <person name="Peng F."/>
        </authorList>
    </citation>
    <scope>NUCLEOTIDE SEQUENCE [LARGE SCALE GENOMIC DNA]</scope>
    <source>
        <strain evidence="6 7">Q3-56</strain>
    </source>
</reference>
<dbReference type="InterPro" id="IPR001962">
    <property type="entry name" value="Asn_synthase"/>
</dbReference>
<dbReference type="EC" id="6.3.5.4" evidence="3"/>
<comment type="similarity">
    <text evidence="2">Belongs to the asparagine synthetase family.</text>
</comment>
<dbReference type="PANTHER" id="PTHR43284:SF1">
    <property type="entry name" value="ASPARAGINE SYNTHETASE"/>
    <property type="match status" value="1"/>
</dbReference>
<proteinExistence type="inferred from homology"/>
<dbReference type="InterPro" id="IPR029055">
    <property type="entry name" value="Ntn_hydrolases_N"/>
</dbReference>
<evidence type="ECO:0000256" key="4">
    <source>
        <dbReference type="ARBA" id="ARBA00048741"/>
    </source>
</evidence>
<evidence type="ECO:0000259" key="5">
    <source>
        <dbReference type="Pfam" id="PF00733"/>
    </source>
</evidence>
<evidence type="ECO:0000256" key="2">
    <source>
        <dbReference type="ARBA" id="ARBA00005752"/>
    </source>
</evidence>
<feature type="domain" description="Asparagine synthetase" evidence="5">
    <location>
        <begin position="215"/>
        <end position="638"/>
    </location>
</feature>
<evidence type="ECO:0000313" key="6">
    <source>
        <dbReference type="EMBL" id="QRR03486.1"/>
    </source>
</evidence>
<evidence type="ECO:0000313" key="7">
    <source>
        <dbReference type="Proteomes" id="UP000612680"/>
    </source>
</evidence>
<dbReference type="Proteomes" id="UP000612680">
    <property type="component" value="Chromosome"/>
</dbReference>
<dbReference type="PANTHER" id="PTHR43284">
    <property type="entry name" value="ASPARAGINE SYNTHETASE (GLUTAMINE-HYDROLYZING)"/>
    <property type="match status" value="1"/>
</dbReference>
<gene>
    <name evidence="6" type="ORF">HWI92_22515</name>
</gene>
<comment type="pathway">
    <text evidence="1">Amino-acid biosynthesis; L-asparagine biosynthesis; L-asparagine from L-aspartate (L-Gln route): step 1/1.</text>
</comment>
<accession>A0ABX7IF36</accession>
<comment type="catalytic activity">
    <reaction evidence="4">
        <text>L-aspartate + L-glutamine + ATP + H2O = L-asparagine + L-glutamate + AMP + diphosphate + H(+)</text>
        <dbReference type="Rhea" id="RHEA:12228"/>
        <dbReference type="ChEBI" id="CHEBI:15377"/>
        <dbReference type="ChEBI" id="CHEBI:15378"/>
        <dbReference type="ChEBI" id="CHEBI:29985"/>
        <dbReference type="ChEBI" id="CHEBI:29991"/>
        <dbReference type="ChEBI" id="CHEBI:30616"/>
        <dbReference type="ChEBI" id="CHEBI:33019"/>
        <dbReference type="ChEBI" id="CHEBI:58048"/>
        <dbReference type="ChEBI" id="CHEBI:58359"/>
        <dbReference type="ChEBI" id="CHEBI:456215"/>
        <dbReference type="EC" id="6.3.5.4"/>
    </reaction>
</comment>
<dbReference type="Pfam" id="PF00733">
    <property type="entry name" value="Asn_synthase"/>
    <property type="match status" value="1"/>
</dbReference>
<dbReference type="CDD" id="cd01991">
    <property type="entry name" value="Asn_synthase_B_C"/>
    <property type="match status" value="1"/>
</dbReference>
<sequence>MVNVEGVIGFKPLRSFWNTNEVNDNTICWENGFVKVQGSFRRKAKSQFYIGIEVQKNIVRFLGDLKPESRTSFFTHDEFISDEDNSGRLKVWYSEPEQRLTISRDLFGAIPCFFIHEPGQFVAFSSSITSLISMPLVSKRHLSIDIRRLASFVTFRADHHTDYSENTFFDHIKAVLPGHVLDLSTEQSDQKPNTKLVISDWVGDVSQDDYGSAFSHLLSASVSRHIDEDALLGAHLSGGLDSSSVASLVKKIHPQRPLHTLYYSTRYYSDDDHLYAKTVADSIGSIHHEVQQENNELALIQKYTIACGQPQMGIVPPTSQGALMQLASKLGCNVLLNGSGGDSIVGSGLESVDKAFKEKNWPLLKELLRKRVSAFSYADHYSGWEQMSVAAKESIVQQNFLYNRLSSASHSIDLVKLYHLYRELSGNFNISLGYMFQRSASGMLKKFQKRSILPASLLKDDFRALLNQPVEHKRSFVASLRGDLPDEYHQDIENIFNQHTILLNEEKFALGNYYGLRNASPFFDKALFELCLAIPAEIKFGDGRGRGHFRNAMKNTLPESVRNRSQKATIGTYGRDATLRLYDQAYDFLHDNSEIWTYIDPKAFEETFRFLKRDGLAMHEYNRSMFHITRIVSLACWLSWLHTAKS</sequence>
<keyword evidence="7" id="KW-1185">Reference proteome</keyword>
<evidence type="ECO:0000256" key="3">
    <source>
        <dbReference type="ARBA" id="ARBA00012737"/>
    </source>
</evidence>
<dbReference type="RefSeq" id="WP_204659505.1">
    <property type="nucleotide sequence ID" value="NZ_CP056775.1"/>
</dbReference>
<dbReference type="InterPro" id="IPR051786">
    <property type="entry name" value="ASN_synthetase/amidase"/>
</dbReference>
<dbReference type="EMBL" id="CP056775">
    <property type="protein sequence ID" value="QRR03486.1"/>
    <property type="molecule type" value="Genomic_DNA"/>
</dbReference>
<evidence type="ECO:0000256" key="1">
    <source>
        <dbReference type="ARBA" id="ARBA00005187"/>
    </source>
</evidence>